<keyword evidence="2" id="KW-1185">Reference proteome</keyword>
<dbReference type="Proteomes" id="UP000001564">
    <property type="component" value="Plasmid pCM1"/>
</dbReference>
<keyword evidence="1" id="KW-0614">Plasmid</keyword>
<proteinExistence type="predicted"/>
<reference evidence="1 2" key="1">
    <citation type="journal article" date="2008" name="J. Bacteriol.">
        <title>The genome sequence of the tomato-pathogenic actinomycete Clavibacter michiganensis subsp. michiganensis NCPPB382 reveals a large island involved in pathogenicity.</title>
        <authorList>
            <person name="Gartemann K.H."/>
            <person name="Abt B."/>
            <person name="Bekel T."/>
            <person name="Burger A."/>
            <person name="Engemann J."/>
            <person name="Flugel M."/>
            <person name="Gaigalat L."/>
            <person name="Goesmann A."/>
            <person name="Grafen I."/>
            <person name="Kalinowski J."/>
            <person name="Kaup O."/>
            <person name="Kirchner O."/>
            <person name="Krause L."/>
            <person name="Linke B."/>
            <person name="McHardy A."/>
            <person name="Meyer F."/>
            <person name="Pohle S."/>
            <person name="Ruckert C."/>
            <person name="Schneiker S."/>
            <person name="Zellermann E.M."/>
            <person name="Puhler A."/>
            <person name="Eichenlaub R."/>
            <person name="Kaiser O."/>
            <person name="Bartels D."/>
        </authorList>
    </citation>
    <scope>NUCLEOTIDE SEQUENCE [LARGE SCALE GENOMIC DNA]</scope>
    <source>
        <strain evidence="1 2">NCPPB 382</strain>
    </source>
</reference>
<evidence type="ECO:0000313" key="2">
    <source>
        <dbReference type="Proteomes" id="UP000001564"/>
    </source>
</evidence>
<dbReference type="EMBL" id="AM711865">
    <property type="protein sequence ID" value="CAM98472.1"/>
    <property type="molecule type" value="Genomic_DNA"/>
</dbReference>
<geneLocation type="plasmid" evidence="1 2">
    <name>pCM1</name>
</geneLocation>
<dbReference type="HOGENOM" id="CLU_109271_1_0_11"/>
<accession>A5CLK2</accession>
<sequence length="160" mass="17970">MARPFRPGRHVPVHIRTLVDERGRALPLDWIARGEHPVSKVKSKLDGIDCLVRDVGAHPWAHLEAGYWRIQVEDQPVLGYVMRHRAELGDPFTFEIYADARNELGQRIWLRREESLNSAAAWMIQNNDRLITFAARHAAADVAGPLEPGDVGTERLPGGG</sequence>
<organism evidence="1 2">
    <name type="scientific">Clavibacter michiganensis subsp. michiganensis (strain NCPPB 382)</name>
    <dbReference type="NCBI Taxonomy" id="443906"/>
    <lineage>
        <taxon>Bacteria</taxon>
        <taxon>Bacillati</taxon>
        <taxon>Actinomycetota</taxon>
        <taxon>Actinomycetes</taxon>
        <taxon>Micrococcales</taxon>
        <taxon>Microbacteriaceae</taxon>
        <taxon>Clavibacter</taxon>
    </lineage>
</organism>
<gene>
    <name evidence="1" type="ordered locus">pCM1_0019</name>
</gene>
<dbReference type="KEGG" id="cmi:pCM1_0019"/>
<name>A5CLK2_CLAM3</name>
<protein>
    <submittedName>
        <fullName evidence="1">Uncharacterized protein</fullName>
    </submittedName>
</protein>
<evidence type="ECO:0000313" key="1">
    <source>
        <dbReference type="EMBL" id="CAM98472.1"/>
    </source>
</evidence>
<dbReference type="AlphaFoldDB" id="A5CLK2"/>